<protein>
    <submittedName>
        <fullName evidence="2">TPR_REGION domain-containing protein</fullName>
    </submittedName>
</protein>
<dbReference type="AlphaFoldDB" id="A0A0N5A692"/>
<sequence length="82" mass="9564">MDKAIEELTKAIQIMTEDKKEDKLKVIEDLTSKAKRNYLEALFNLEDAISYSYDVNKSVHEISSNSFTFNFTKEKVAEIKKR</sequence>
<dbReference type="WBParaSite" id="PTRK_0001743800.1">
    <property type="protein sequence ID" value="PTRK_0001743800.1"/>
    <property type="gene ID" value="PTRK_0001743800"/>
</dbReference>
<reference evidence="2" key="1">
    <citation type="submission" date="2017-02" db="UniProtKB">
        <authorList>
            <consortium name="WormBaseParasite"/>
        </authorList>
    </citation>
    <scope>IDENTIFICATION</scope>
</reference>
<keyword evidence="1" id="KW-1185">Reference proteome</keyword>
<proteinExistence type="predicted"/>
<organism evidence="1 2">
    <name type="scientific">Parastrongyloides trichosuri</name>
    <name type="common">Possum-specific nematode worm</name>
    <dbReference type="NCBI Taxonomy" id="131310"/>
    <lineage>
        <taxon>Eukaryota</taxon>
        <taxon>Metazoa</taxon>
        <taxon>Ecdysozoa</taxon>
        <taxon>Nematoda</taxon>
        <taxon>Chromadorea</taxon>
        <taxon>Rhabditida</taxon>
        <taxon>Tylenchina</taxon>
        <taxon>Panagrolaimomorpha</taxon>
        <taxon>Strongyloidoidea</taxon>
        <taxon>Strongyloididae</taxon>
        <taxon>Parastrongyloides</taxon>
    </lineage>
</organism>
<accession>A0A0N5A692</accession>
<evidence type="ECO:0000313" key="2">
    <source>
        <dbReference type="WBParaSite" id="PTRK_0001743800.1"/>
    </source>
</evidence>
<name>A0A0N5A692_PARTI</name>
<evidence type="ECO:0000313" key="1">
    <source>
        <dbReference type="Proteomes" id="UP000038045"/>
    </source>
</evidence>
<dbReference type="Proteomes" id="UP000038045">
    <property type="component" value="Unplaced"/>
</dbReference>